<feature type="transmembrane region" description="Helical" evidence="1">
    <location>
        <begin position="37"/>
        <end position="58"/>
    </location>
</feature>
<reference evidence="3 4" key="2">
    <citation type="submission" date="2019-02" db="EMBL/GenBank/DDBJ databases">
        <title>'Lichenibacterium ramalinii' gen. nov. sp. nov., 'Lichenibacterium minor' gen. nov. sp. nov.</title>
        <authorList>
            <person name="Pankratov T."/>
        </authorList>
    </citation>
    <scope>NUCLEOTIDE SEQUENCE [LARGE SCALE GENOMIC DNA]</scope>
    <source>
        <strain evidence="3 4">RmlP026</strain>
    </source>
</reference>
<feature type="domain" description="DUF4396" evidence="2">
    <location>
        <begin position="91"/>
        <end position="241"/>
    </location>
</feature>
<evidence type="ECO:0000313" key="4">
    <source>
        <dbReference type="Proteomes" id="UP000290759"/>
    </source>
</evidence>
<feature type="transmembrane region" description="Helical" evidence="1">
    <location>
        <begin position="213"/>
        <end position="236"/>
    </location>
</feature>
<dbReference type="Proteomes" id="UP000290759">
    <property type="component" value="Unassembled WGS sequence"/>
</dbReference>
<protein>
    <submittedName>
        <fullName evidence="3">DUF4396 domain-containing protein</fullName>
    </submittedName>
</protein>
<keyword evidence="1" id="KW-0472">Membrane</keyword>
<feature type="transmembrane region" description="Helical" evidence="1">
    <location>
        <begin position="177"/>
        <end position="198"/>
    </location>
</feature>
<dbReference type="InterPro" id="IPR025509">
    <property type="entry name" value="DUF4396"/>
</dbReference>
<dbReference type="Pfam" id="PF14342">
    <property type="entry name" value="DUF4396"/>
    <property type="match status" value="1"/>
</dbReference>
<gene>
    <name evidence="3" type="ORF">D3273_14630</name>
</gene>
<dbReference type="EMBL" id="QYBB01000015">
    <property type="protein sequence ID" value="RYC31346.1"/>
    <property type="molecule type" value="Genomic_DNA"/>
</dbReference>
<evidence type="ECO:0000313" key="3">
    <source>
        <dbReference type="EMBL" id="RYC31346.1"/>
    </source>
</evidence>
<keyword evidence="1" id="KW-1133">Transmembrane helix</keyword>
<feature type="transmembrane region" description="Helical" evidence="1">
    <location>
        <begin position="111"/>
        <end position="128"/>
    </location>
</feature>
<keyword evidence="1" id="KW-0812">Transmembrane</keyword>
<sequence length="244" mass="26840">MFPSWLHALSIASLALGFVCAAVAVVDLRRHPPHMAIMGAVWPATALFAGPAVLWLYFRYGRMNAHEAMAHAKHGGAKPHAGSATPFPVKVAKGALHCGSGCVLGDIIAEWLVFLAPAVAVWFGWHSLFDDKMYAAWLLDYVLAFLFGIAFQYFTITPMRDLSPSEGLVASLKADTLSLTAWQVGMYGFMAFAQFYLFGRLLGHRAEADTPEFWFVMQIAMVCGFATSYPVNWWLVRAGVKEAM</sequence>
<evidence type="ECO:0000256" key="1">
    <source>
        <dbReference type="SAM" id="Phobius"/>
    </source>
</evidence>
<reference evidence="3 4" key="1">
    <citation type="submission" date="2018-12" db="EMBL/GenBank/DDBJ databases">
        <authorList>
            <person name="Grouzdev D.S."/>
            <person name="Krutkina M.S."/>
        </authorList>
    </citation>
    <scope>NUCLEOTIDE SEQUENCE [LARGE SCALE GENOMIC DNA]</scope>
    <source>
        <strain evidence="3 4">RmlP026</strain>
    </source>
</reference>
<proteinExistence type="predicted"/>
<dbReference type="OrthoDB" id="1495425at2"/>
<keyword evidence="4" id="KW-1185">Reference proteome</keyword>
<evidence type="ECO:0000259" key="2">
    <source>
        <dbReference type="Pfam" id="PF14342"/>
    </source>
</evidence>
<comment type="caution">
    <text evidence="3">The sequence shown here is derived from an EMBL/GenBank/DDBJ whole genome shotgun (WGS) entry which is preliminary data.</text>
</comment>
<dbReference type="AlphaFoldDB" id="A0A4Q2U8P1"/>
<dbReference type="RefSeq" id="WP_129227629.1">
    <property type="nucleotide sequence ID" value="NZ_QYBB01000015.1"/>
</dbReference>
<accession>A0A4Q2U8P1</accession>
<feature type="transmembrane region" description="Helical" evidence="1">
    <location>
        <begin position="134"/>
        <end position="156"/>
    </location>
</feature>
<name>A0A4Q2U8P1_9HYPH</name>
<organism evidence="3 4">
    <name type="scientific">Lichenibacterium minor</name>
    <dbReference type="NCBI Taxonomy" id="2316528"/>
    <lineage>
        <taxon>Bacteria</taxon>
        <taxon>Pseudomonadati</taxon>
        <taxon>Pseudomonadota</taxon>
        <taxon>Alphaproteobacteria</taxon>
        <taxon>Hyphomicrobiales</taxon>
        <taxon>Lichenihabitantaceae</taxon>
        <taxon>Lichenibacterium</taxon>
    </lineage>
</organism>